<name>A0A2T3J6X1_9GAMM</name>
<protein>
    <submittedName>
        <fullName evidence="1">Uncharacterized protein</fullName>
    </submittedName>
</protein>
<evidence type="ECO:0000313" key="1">
    <source>
        <dbReference type="EMBL" id="PSU44263.1"/>
    </source>
</evidence>
<dbReference type="Proteomes" id="UP000240987">
    <property type="component" value="Unassembled WGS sequence"/>
</dbReference>
<proteinExistence type="predicted"/>
<keyword evidence="2" id="KW-1185">Reference proteome</keyword>
<sequence>MMVKINVLPACGIKEKVKMAVNHGSVFKKREKRVYLTFEKALEHKGYLSLRSIIESQYSFPRTYVIEPIRNVNIVPRIKGSSITLLSQQASIGQYSGRPRPSSLTDTRLGKLRDELGSAVHQLSKKIV</sequence>
<reference evidence="1 2" key="1">
    <citation type="submission" date="2018-01" db="EMBL/GenBank/DDBJ databases">
        <title>Whole genome sequencing of Histamine producing bacteria.</title>
        <authorList>
            <person name="Butler K."/>
        </authorList>
    </citation>
    <scope>NUCLEOTIDE SEQUENCE [LARGE SCALE GENOMIC DNA]</scope>
    <source>
        <strain evidence="1 2">JCM 12947</strain>
    </source>
</reference>
<gene>
    <name evidence="1" type="ORF">C9J12_27315</name>
</gene>
<comment type="caution">
    <text evidence="1">The sequence shown here is derived from an EMBL/GenBank/DDBJ whole genome shotgun (WGS) entry which is preliminary data.</text>
</comment>
<dbReference type="EMBL" id="PYMJ01000051">
    <property type="protein sequence ID" value="PSU44263.1"/>
    <property type="molecule type" value="Genomic_DNA"/>
</dbReference>
<evidence type="ECO:0000313" key="2">
    <source>
        <dbReference type="Proteomes" id="UP000240987"/>
    </source>
</evidence>
<organism evidence="1 2">
    <name type="scientific">Photobacterium frigidiphilum</name>
    <dbReference type="NCBI Taxonomy" id="264736"/>
    <lineage>
        <taxon>Bacteria</taxon>
        <taxon>Pseudomonadati</taxon>
        <taxon>Pseudomonadota</taxon>
        <taxon>Gammaproteobacteria</taxon>
        <taxon>Vibrionales</taxon>
        <taxon>Vibrionaceae</taxon>
        <taxon>Photobacterium</taxon>
    </lineage>
</organism>
<accession>A0A2T3J6X1</accession>
<dbReference type="AlphaFoldDB" id="A0A2T3J6X1"/>